<dbReference type="PANTHER" id="PTHR44167:SF24">
    <property type="entry name" value="SERINE_THREONINE-PROTEIN KINASE CHK2"/>
    <property type="match status" value="1"/>
</dbReference>
<name>A0ABR2K8L2_9EUKA</name>
<comment type="caution">
    <text evidence="2">The sequence shown here is derived from an EMBL/GenBank/DDBJ whole genome shotgun (WGS) entry which is preliminary data.</text>
</comment>
<dbReference type="InterPro" id="IPR000719">
    <property type="entry name" value="Prot_kinase_dom"/>
</dbReference>
<dbReference type="Proteomes" id="UP001470230">
    <property type="component" value="Unassembled WGS sequence"/>
</dbReference>
<proteinExistence type="predicted"/>
<dbReference type="Pfam" id="PF00069">
    <property type="entry name" value="Pkinase"/>
    <property type="match status" value="1"/>
</dbReference>
<dbReference type="EMBL" id="JAPFFF010000006">
    <property type="protein sequence ID" value="KAK8887456.1"/>
    <property type="molecule type" value="Genomic_DNA"/>
</dbReference>
<keyword evidence="3" id="KW-1185">Reference proteome</keyword>
<dbReference type="SUPFAM" id="SSF56112">
    <property type="entry name" value="Protein kinase-like (PK-like)"/>
    <property type="match status" value="1"/>
</dbReference>
<dbReference type="InterPro" id="IPR011009">
    <property type="entry name" value="Kinase-like_dom_sf"/>
</dbReference>
<dbReference type="PROSITE" id="PS50011">
    <property type="entry name" value="PROTEIN_KINASE_DOM"/>
    <property type="match status" value="1"/>
</dbReference>
<dbReference type="Gene3D" id="1.10.510.10">
    <property type="entry name" value="Transferase(Phosphotransferase) domain 1"/>
    <property type="match status" value="1"/>
</dbReference>
<reference evidence="2 3" key="1">
    <citation type="submission" date="2024-04" db="EMBL/GenBank/DDBJ databases">
        <title>Tritrichomonas musculus Genome.</title>
        <authorList>
            <person name="Alves-Ferreira E."/>
            <person name="Grigg M."/>
            <person name="Lorenzi H."/>
            <person name="Galac M."/>
        </authorList>
    </citation>
    <scope>NUCLEOTIDE SEQUENCE [LARGE SCALE GENOMIC DNA]</scope>
    <source>
        <strain evidence="2 3">EAF2021</strain>
    </source>
</reference>
<dbReference type="PANTHER" id="PTHR44167">
    <property type="entry name" value="OVARIAN-SPECIFIC SERINE/THREONINE-PROTEIN KINASE LOK-RELATED"/>
    <property type="match status" value="1"/>
</dbReference>
<evidence type="ECO:0000313" key="2">
    <source>
        <dbReference type="EMBL" id="KAK8887456.1"/>
    </source>
</evidence>
<organism evidence="2 3">
    <name type="scientific">Tritrichomonas musculus</name>
    <dbReference type="NCBI Taxonomy" id="1915356"/>
    <lineage>
        <taxon>Eukaryota</taxon>
        <taxon>Metamonada</taxon>
        <taxon>Parabasalia</taxon>
        <taxon>Tritrichomonadida</taxon>
        <taxon>Tritrichomonadidae</taxon>
        <taxon>Tritrichomonas</taxon>
    </lineage>
</organism>
<gene>
    <name evidence="2" type="ORF">M9Y10_038501</name>
</gene>
<protein>
    <recommendedName>
        <fullName evidence="1">Protein kinase domain-containing protein</fullName>
    </recommendedName>
</protein>
<evidence type="ECO:0000259" key="1">
    <source>
        <dbReference type="PROSITE" id="PS50011"/>
    </source>
</evidence>
<feature type="domain" description="Protein kinase" evidence="1">
    <location>
        <begin position="28"/>
        <end position="292"/>
    </location>
</feature>
<accession>A0ABR2K8L2</accession>
<evidence type="ECO:0000313" key="3">
    <source>
        <dbReference type="Proteomes" id="UP001470230"/>
    </source>
</evidence>
<sequence>MHNILDFGIPYWDETTPLPSENEEIHKYFIRSMLHSTKSSFYYVCLDKDEKQVKIIKFIKLLEEKIPRIKDEIETINIVQHSNIIKVEDCFRYTAYICVVFPYTPHLTIHHYLMNKFPTGFPENIASSIFLQMLKGVEYLHSQNIWNRDIKLESFLIFDNKDQKDPNNNLNILLSNFEYAKIFEKDTKGTQFIGTPEYMAPEMANHVPYNESVDIWSLGISLFVMLTGQSPFPDYKTQPQSCLNHVKKGFLNYQLLANKGISQSAVLLIENMCDVDPKKRPSATEALKNTWITDNTIYMNTNEVVDESKIADEFFEKNKDYLVDTSPKKKLDDELSPRILAQIFDDPKTQADEK</sequence>